<name>A0A0S7B599_9CHLR</name>
<dbReference type="Proteomes" id="UP000055060">
    <property type="component" value="Unassembled WGS sequence"/>
</dbReference>
<dbReference type="CDD" id="cd04496">
    <property type="entry name" value="SSB_OBF"/>
    <property type="match status" value="1"/>
</dbReference>
<dbReference type="InterPro" id="IPR000424">
    <property type="entry name" value="Primosome_PriB/ssb"/>
</dbReference>
<dbReference type="AlphaFoldDB" id="A0A0S7B599"/>
<keyword evidence="2" id="KW-0234">DNA repair</keyword>
<keyword evidence="2" id="KW-0227">DNA damage</keyword>
<keyword evidence="2" id="KW-0233">DNA recombination</keyword>
<dbReference type="InterPro" id="IPR012340">
    <property type="entry name" value="NA-bd_OB-fold"/>
</dbReference>
<dbReference type="PROSITE" id="PS50935">
    <property type="entry name" value="SSB"/>
    <property type="match status" value="1"/>
</dbReference>
<dbReference type="SUPFAM" id="SSF50249">
    <property type="entry name" value="Nucleic acid-binding proteins"/>
    <property type="match status" value="1"/>
</dbReference>
<protein>
    <recommendedName>
        <fullName evidence="2 3">Single-stranded DNA-binding protein</fullName>
        <shortName evidence="2">SSB</shortName>
    </recommendedName>
</protein>
<organism evidence="5">
    <name type="scientific">Longilinea arvoryzae</name>
    <dbReference type="NCBI Taxonomy" id="360412"/>
    <lineage>
        <taxon>Bacteria</taxon>
        <taxon>Bacillati</taxon>
        <taxon>Chloroflexota</taxon>
        <taxon>Anaerolineae</taxon>
        <taxon>Anaerolineales</taxon>
        <taxon>Anaerolineaceae</taxon>
        <taxon>Longilinea</taxon>
    </lineage>
</organism>
<feature type="short sequence motif" description="Important for interaction with partner proteins" evidence="2">
    <location>
        <begin position="137"/>
        <end position="142"/>
    </location>
</feature>
<proteinExistence type="inferred from homology"/>
<dbReference type="EMBL" id="DF967972">
    <property type="protein sequence ID" value="GAP12316.1"/>
    <property type="molecule type" value="Genomic_DNA"/>
</dbReference>
<dbReference type="GO" id="GO:0003697">
    <property type="term" value="F:single-stranded DNA binding"/>
    <property type="evidence" value="ECO:0007669"/>
    <property type="project" value="UniProtKB-UniRule"/>
</dbReference>
<dbReference type="GO" id="GO:0006260">
    <property type="term" value="P:DNA replication"/>
    <property type="evidence" value="ECO:0007669"/>
    <property type="project" value="UniProtKB-UniRule"/>
</dbReference>
<dbReference type="GO" id="GO:0006281">
    <property type="term" value="P:DNA repair"/>
    <property type="evidence" value="ECO:0007669"/>
    <property type="project" value="UniProtKB-UniRule"/>
</dbReference>
<keyword evidence="2" id="KW-0235">DNA replication</keyword>
<evidence type="ECO:0000313" key="6">
    <source>
        <dbReference type="Proteomes" id="UP000055060"/>
    </source>
</evidence>
<comment type="subunit">
    <text evidence="2">Homotetramer.</text>
</comment>
<evidence type="ECO:0000256" key="1">
    <source>
        <dbReference type="ARBA" id="ARBA00023125"/>
    </source>
</evidence>
<dbReference type="OrthoDB" id="9809878at2"/>
<accession>A0A0S7B599</accession>
<evidence type="ECO:0000256" key="2">
    <source>
        <dbReference type="HAMAP-Rule" id="MF_00984"/>
    </source>
</evidence>
<evidence type="ECO:0000256" key="4">
    <source>
        <dbReference type="SAM" id="MobiDB-lite"/>
    </source>
</evidence>
<comment type="function">
    <text evidence="2">Plays an important role in DNA replication, recombination and repair. Binds to ssDNA and to an array of partner proteins to recruit them to their sites of action during DNA metabolism.</text>
</comment>
<reference evidence="5" key="1">
    <citation type="submission" date="2015-07" db="EMBL/GenBank/DDBJ databases">
        <title>Draft Genome Sequences of Anaerolinea thermolimosa IMO-1, Bellilinea caldifistulae GOMI-1, Leptolinea tardivitalis YMTK-2, Levilinea saccharolytica KIBI-1,Longilinea arvoryzae KOME-1, Previously Described as Members of the Anaerolineaceae (Chloroflexi).</title>
        <authorList>
            <person name="Sekiguchi Y."/>
            <person name="Ohashi A."/>
            <person name="Matsuura N."/>
            <person name="Tourlousse M.D."/>
        </authorList>
    </citation>
    <scope>NUCLEOTIDE SEQUENCE [LARGE SCALE GENOMIC DNA]</scope>
    <source>
        <strain evidence="5">KOME-1</strain>
    </source>
</reference>
<dbReference type="STRING" id="360412.LARV_00048"/>
<dbReference type="PANTHER" id="PTHR10302">
    <property type="entry name" value="SINGLE-STRANDED DNA-BINDING PROTEIN"/>
    <property type="match status" value="1"/>
</dbReference>
<dbReference type="GO" id="GO:0006310">
    <property type="term" value="P:DNA recombination"/>
    <property type="evidence" value="ECO:0007669"/>
    <property type="project" value="UniProtKB-UniRule"/>
</dbReference>
<sequence length="142" mass="15591">MYQHITIVGRLGRDPEMRYTPNGQAVTSFNVATDRQYTDGNGQRVKETTWFRVSVWGKQAETTNQYLKKGSMVLVDGRLTCDPKTGGPRIWKRQDGTEGASFEISANSVRFLSTRSETSAGGGELGEEAPSVPAAGEEDIPF</sequence>
<dbReference type="NCBIfam" id="TIGR00621">
    <property type="entry name" value="ssb"/>
    <property type="match status" value="1"/>
</dbReference>
<dbReference type="Gene3D" id="2.40.50.140">
    <property type="entry name" value="Nucleic acid-binding proteins"/>
    <property type="match status" value="1"/>
</dbReference>
<dbReference type="Pfam" id="PF00436">
    <property type="entry name" value="SSB"/>
    <property type="match status" value="1"/>
</dbReference>
<comment type="caution">
    <text evidence="2">Lacks conserved residue(s) required for the propagation of feature annotation.</text>
</comment>
<dbReference type="HAMAP" id="MF_00984">
    <property type="entry name" value="SSB"/>
    <property type="match status" value="1"/>
</dbReference>
<dbReference type="PIRSF" id="PIRSF002070">
    <property type="entry name" value="SSB"/>
    <property type="match status" value="1"/>
</dbReference>
<dbReference type="GO" id="GO:0009295">
    <property type="term" value="C:nucleoid"/>
    <property type="evidence" value="ECO:0007669"/>
    <property type="project" value="TreeGrafter"/>
</dbReference>
<dbReference type="PANTHER" id="PTHR10302:SF0">
    <property type="entry name" value="SINGLE-STRANDED DNA-BINDING PROTEIN, MITOCHONDRIAL"/>
    <property type="match status" value="1"/>
</dbReference>
<dbReference type="RefSeq" id="WP_075071757.1">
    <property type="nucleotide sequence ID" value="NZ_DF967972.1"/>
</dbReference>
<gene>
    <name evidence="5" type="ORF">LARV_00048</name>
</gene>
<evidence type="ECO:0000256" key="3">
    <source>
        <dbReference type="PIRNR" id="PIRNR002070"/>
    </source>
</evidence>
<evidence type="ECO:0000313" key="5">
    <source>
        <dbReference type="EMBL" id="GAP12316.1"/>
    </source>
</evidence>
<dbReference type="InterPro" id="IPR011344">
    <property type="entry name" value="ssDNA-bd"/>
</dbReference>
<feature type="region of interest" description="Disordered" evidence="4">
    <location>
        <begin position="113"/>
        <end position="142"/>
    </location>
</feature>
<keyword evidence="1 2" id="KW-0238">DNA-binding</keyword>
<keyword evidence="6" id="KW-1185">Reference proteome</keyword>